<dbReference type="InterPro" id="IPR045584">
    <property type="entry name" value="Pilin-like"/>
</dbReference>
<dbReference type="AlphaFoldDB" id="A0AA48HXH8"/>
<dbReference type="NCBIfam" id="TIGR02532">
    <property type="entry name" value="IV_pilin_GFxxxE"/>
    <property type="match status" value="1"/>
</dbReference>
<keyword evidence="1" id="KW-0472">Membrane</keyword>
<protein>
    <submittedName>
        <fullName evidence="2">Uncharacterized protein</fullName>
    </submittedName>
</protein>
<dbReference type="RefSeq" id="WP_338293779.1">
    <property type="nucleotide sequence ID" value="NZ_AP027272.1"/>
</dbReference>
<keyword evidence="1" id="KW-0812">Transmembrane</keyword>
<feature type="transmembrane region" description="Helical" evidence="1">
    <location>
        <begin position="12"/>
        <end position="34"/>
    </location>
</feature>
<accession>A0AA48HXH8</accession>
<evidence type="ECO:0000313" key="3">
    <source>
        <dbReference type="Proteomes" id="UP001333710"/>
    </source>
</evidence>
<dbReference type="KEGG" id="pmaw:MACH26_32140"/>
<keyword evidence="1" id="KW-1133">Transmembrane helix</keyword>
<dbReference type="EMBL" id="AP027272">
    <property type="protein sequence ID" value="BDX07693.1"/>
    <property type="molecule type" value="Genomic_DNA"/>
</dbReference>
<dbReference type="Proteomes" id="UP001333710">
    <property type="component" value="Chromosome"/>
</dbReference>
<sequence length="136" mass="15201">MIFPSKQSGFTLVELLVVMTIIITATGLAGGLVVDGVTKFRAKAEIQDLEQTFILASSKAFVLEKRLSIKLSENQMQIYSGKSQVFEKTFNYLMFSETDFNVNRLGLIDANRIELAVNGMTKTIYLDEIYNDATTN</sequence>
<organism evidence="2 3">
    <name type="scientific">Planctobacterium marinum</name>
    <dbReference type="NCBI Taxonomy" id="1631968"/>
    <lineage>
        <taxon>Bacteria</taxon>
        <taxon>Pseudomonadati</taxon>
        <taxon>Pseudomonadota</taxon>
        <taxon>Gammaproteobacteria</taxon>
        <taxon>Alteromonadales</taxon>
        <taxon>Alteromonadaceae</taxon>
        <taxon>Planctobacterium</taxon>
    </lineage>
</organism>
<dbReference type="SUPFAM" id="SSF54523">
    <property type="entry name" value="Pili subunits"/>
    <property type="match status" value="1"/>
</dbReference>
<name>A0AA48HXH8_9ALTE</name>
<evidence type="ECO:0000256" key="1">
    <source>
        <dbReference type="SAM" id="Phobius"/>
    </source>
</evidence>
<reference evidence="2" key="1">
    <citation type="submission" date="2023-01" db="EMBL/GenBank/DDBJ databases">
        <title>Complete genome sequence of Planctobacterium marinum strain Dej080120_11.</title>
        <authorList>
            <person name="Ueki S."/>
            <person name="Maruyama F."/>
        </authorList>
    </citation>
    <scope>NUCLEOTIDE SEQUENCE</scope>
    <source>
        <strain evidence="2">Dej080120_11</strain>
    </source>
</reference>
<evidence type="ECO:0000313" key="2">
    <source>
        <dbReference type="EMBL" id="BDX07693.1"/>
    </source>
</evidence>
<keyword evidence="3" id="KW-1185">Reference proteome</keyword>
<dbReference type="Pfam" id="PF07963">
    <property type="entry name" value="N_methyl"/>
    <property type="match status" value="1"/>
</dbReference>
<dbReference type="InterPro" id="IPR012902">
    <property type="entry name" value="N_methyl_site"/>
</dbReference>
<gene>
    <name evidence="2" type="ORF">MACH26_32140</name>
</gene>
<proteinExistence type="predicted"/>